<sequence length="107" mass="12159">MPETASIPLFDVHNTGIWVKAIVRKRDQLLGKRILGATKYTTPKKVVKGFKQAFPEADSIGLPDWAAESILEIMRLINKGRYFGFKLLEESLAVDFLKKHKGFKDLK</sequence>
<dbReference type="STRING" id="1392255.A0A2I1BTY7"/>
<dbReference type="VEuPathDB" id="FungiDB:P174DRAFT_464613"/>
<dbReference type="OMA" id="INKGRYF"/>
<evidence type="ECO:0000313" key="2">
    <source>
        <dbReference type="Proteomes" id="UP000234474"/>
    </source>
</evidence>
<keyword evidence="2" id="KW-1185">Reference proteome</keyword>
<dbReference type="Proteomes" id="UP000234474">
    <property type="component" value="Unassembled WGS sequence"/>
</dbReference>
<dbReference type="GeneID" id="36537743"/>
<organism evidence="1 2">
    <name type="scientific">Aspergillus novofumigatus (strain IBT 16806)</name>
    <dbReference type="NCBI Taxonomy" id="1392255"/>
    <lineage>
        <taxon>Eukaryota</taxon>
        <taxon>Fungi</taxon>
        <taxon>Dikarya</taxon>
        <taxon>Ascomycota</taxon>
        <taxon>Pezizomycotina</taxon>
        <taxon>Eurotiomycetes</taxon>
        <taxon>Eurotiomycetidae</taxon>
        <taxon>Eurotiales</taxon>
        <taxon>Aspergillaceae</taxon>
        <taxon>Aspergillus</taxon>
        <taxon>Aspergillus subgen. Fumigati</taxon>
    </lineage>
</organism>
<dbReference type="EMBL" id="MSZS01000011">
    <property type="protein sequence ID" value="PKX88867.1"/>
    <property type="molecule type" value="Genomic_DNA"/>
</dbReference>
<dbReference type="RefSeq" id="XP_024677462.1">
    <property type="nucleotide sequence ID" value="XM_024830417.1"/>
</dbReference>
<reference evidence="2" key="1">
    <citation type="journal article" date="2018" name="Proc. Natl. Acad. Sci. U.S.A.">
        <title>Linking secondary metabolites to gene clusters through genome sequencing of six diverse Aspergillus species.</title>
        <authorList>
            <person name="Kaerboelling I."/>
            <person name="Vesth T.C."/>
            <person name="Frisvad J.C."/>
            <person name="Nybo J.L."/>
            <person name="Theobald S."/>
            <person name="Kuo A."/>
            <person name="Bowyer P."/>
            <person name="Matsuda Y."/>
            <person name="Mondo S."/>
            <person name="Lyhne E.K."/>
            <person name="Kogle M.E."/>
            <person name="Clum A."/>
            <person name="Lipzen A."/>
            <person name="Salamov A."/>
            <person name="Ngan C.Y."/>
            <person name="Daum C."/>
            <person name="Chiniquy J."/>
            <person name="Barry K."/>
            <person name="LaButti K."/>
            <person name="Haridas S."/>
            <person name="Simmons B.A."/>
            <person name="Magnuson J.K."/>
            <person name="Mortensen U.H."/>
            <person name="Larsen T.O."/>
            <person name="Grigoriev I.V."/>
            <person name="Baker S.E."/>
            <person name="Andersen M.R."/>
        </authorList>
    </citation>
    <scope>NUCLEOTIDE SEQUENCE [LARGE SCALE GENOMIC DNA]</scope>
    <source>
        <strain evidence="2">IBT 16806</strain>
    </source>
</reference>
<dbReference type="AlphaFoldDB" id="A0A2I1BTY7"/>
<gene>
    <name evidence="1" type="ORF">P174DRAFT_464613</name>
</gene>
<comment type="caution">
    <text evidence="1">The sequence shown here is derived from an EMBL/GenBank/DDBJ whole genome shotgun (WGS) entry which is preliminary data.</text>
</comment>
<name>A0A2I1BTY7_ASPN1</name>
<evidence type="ECO:0000313" key="1">
    <source>
        <dbReference type="EMBL" id="PKX88867.1"/>
    </source>
</evidence>
<accession>A0A2I1BTY7</accession>
<dbReference type="OrthoDB" id="300709at2759"/>
<proteinExistence type="predicted"/>
<protein>
    <submittedName>
        <fullName evidence="1">NMRAL1 protein</fullName>
    </submittedName>
</protein>